<feature type="domain" description="Transposase IS200-like" evidence="1">
    <location>
        <begin position="9"/>
        <end position="135"/>
    </location>
</feature>
<dbReference type="InterPro" id="IPR036515">
    <property type="entry name" value="Transposase_17_sf"/>
</dbReference>
<dbReference type="KEGG" id="ned:HUN01_34775"/>
<dbReference type="GO" id="GO:0006313">
    <property type="term" value="P:DNA transposition"/>
    <property type="evidence" value="ECO:0007669"/>
    <property type="project" value="InterPro"/>
</dbReference>
<organism evidence="2 3">
    <name type="scientific">Nostoc edaphicum CCNP1411</name>
    <dbReference type="NCBI Taxonomy" id="1472755"/>
    <lineage>
        <taxon>Bacteria</taxon>
        <taxon>Bacillati</taxon>
        <taxon>Cyanobacteriota</taxon>
        <taxon>Cyanophyceae</taxon>
        <taxon>Nostocales</taxon>
        <taxon>Nostocaceae</taxon>
        <taxon>Nostoc</taxon>
    </lineage>
</organism>
<dbReference type="EMBL" id="CP054698">
    <property type="protein sequence ID" value="QMS92510.1"/>
    <property type="molecule type" value="Genomic_DNA"/>
</dbReference>
<dbReference type="PANTHER" id="PTHR36966:SF1">
    <property type="entry name" value="REP-ASSOCIATED TYROSINE TRANSPOSASE"/>
    <property type="match status" value="1"/>
</dbReference>
<dbReference type="NCBIfam" id="NF047646">
    <property type="entry name" value="REP_Tyr_transpos"/>
    <property type="match status" value="1"/>
</dbReference>
<gene>
    <name evidence="2" type="ORF">HUN01_34775</name>
</gene>
<dbReference type="Pfam" id="PF01797">
    <property type="entry name" value="Y1_Tnp"/>
    <property type="match status" value="1"/>
</dbReference>
<dbReference type="SMART" id="SM01321">
    <property type="entry name" value="Y1_Tnp"/>
    <property type="match status" value="1"/>
</dbReference>
<evidence type="ECO:0000313" key="2">
    <source>
        <dbReference type="EMBL" id="QMS92510.1"/>
    </source>
</evidence>
<dbReference type="InterPro" id="IPR002686">
    <property type="entry name" value="Transposase_17"/>
</dbReference>
<dbReference type="SUPFAM" id="SSF143422">
    <property type="entry name" value="Transposase IS200-like"/>
    <property type="match status" value="1"/>
</dbReference>
<reference evidence="3" key="1">
    <citation type="submission" date="2020-06" db="EMBL/GenBank/DDBJ databases">
        <title>Nostoc edaphicum CCNP1411 genome.</title>
        <authorList>
            <person name="Fidor A."/>
            <person name="Grabski M."/>
            <person name="Gawor J."/>
            <person name="Gromadka R."/>
            <person name="Wegrzyn G."/>
            <person name="Mazur-Marzec H."/>
        </authorList>
    </citation>
    <scope>NUCLEOTIDE SEQUENCE [LARGE SCALE GENOMIC DNA]</scope>
    <source>
        <strain evidence="3">CCNP1411</strain>
    </source>
</reference>
<protein>
    <submittedName>
        <fullName evidence="2">Transposase</fullName>
    </submittedName>
</protein>
<dbReference type="GO" id="GO:0004803">
    <property type="term" value="F:transposase activity"/>
    <property type="evidence" value="ECO:0007669"/>
    <property type="project" value="InterPro"/>
</dbReference>
<dbReference type="AlphaFoldDB" id="A0A7D7LI79"/>
<dbReference type="Proteomes" id="UP000514713">
    <property type="component" value="Chromosome"/>
</dbReference>
<dbReference type="GO" id="GO:0043565">
    <property type="term" value="F:sequence-specific DNA binding"/>
    <property type="evidence" value="ECO:0007669"/>
    <property type="project" value="TreeGrafter"/>
</dbReference>
<accession>A0A7D7LI79</accession>
<proteinExistence type="predicted"/>
<name>A0A7D7LI79_9NOSO</name>
<dbReference type="Gene3D" id="3.30.70.1290">
    <property type="entry name" value="Transposase IS200-like"/>
    <property type="match status" value="1"/>
</dbReference>
<evidence type="ECO:0000259" key="1">
    <source>
        <dbReference type="SMART" id="SM01321"/>
    </source>
</evidence>
<dbReference type="PANTHER" id="PTHR36966">
    <property type="entry name" value="REP-ASSOCIATED TYROSINE TRANSPOSASE"/>
    <property type="match status" value="1"/>
</dbReference>
<dbReference type="InterPro" id="IPR052715">
    <property type="entry name" value="RAYT_transposase"/>
</dbReference>
<keyword evidence="3" id="KW-1185">Reference proteome</keyword>
<sequence length="181" mass="21580">MMEYRRAKIEGGTFFFTVVTHNRREFLCNTENILLLRQAFREVISKSPFIVDAIAILPNHIHCIWTLPPGDSDFSDRWRLIKNYFTHHCNIKYQGKISLSRRNKGEKAVWQRRFWEHQIQDEIDFIRHVDYIHYNPVKHGYVKAPKDLNYSSFILYVNKGIYDIDWGSGVEIQFPEDVGNE</sequence>
<evidence type="ECO:0000313" key="3">
    <source>
        <dbReference type="Proteomes" id="UP000514713"/>
    </source>
</evidence>